<dbReference type="SUPFAM" id="SSF46785">
    <property type="entry name" value="Winged helix' DNA-binding domain"/>
    <property type="match status" value="1"/>
</dbReference>
<dbReference type="Proteomes" id="UP001501600">
    <property type="component" value="Unassembled WGS sequence"/>
</dbReference>
<dbReference type="Pfam" id="PF00126">
    <property type="entry name" value="HTH_1"/>
    <property type="match status" value="1"/>
</dbReference>
<comment type="caution">
    <text evidence="6">The sequence shown here is derived from an EMBL/GenBank/DDBJ whole genome shotgun (WGS) entry which is preliminary data.</text>
</comment>
<evidence type="ECO:0000259" key="5">
    <source>
        <dbReference type="PROSITE" id="PS50931"/>
    </source>
</evidence>
<evidence type="ECO:0000256" key="4">
    <source>
        <dbReference type="ARBA" id="ARBA00023163"/>
    </source>
</evidence>
<dbReference type="EMBL" id="BAABLF010000004">
    <property type="protein sequence ID" value="GAA5186919.1"/>
    <property type="molecule type" value="Genomic_DNA"/>
</dbReference>
<dbReference type="PANTHER" id="PTHR30126">
    <property type="entry name" value="HTH-TYPE TRANSCRIPTIONAL REGULATOR"/>
    <property type="match status" value="1"/>
</dbReference>
<evidence type="ECO:0000313" key="7">
    <source>
        <dbReference type="Proteomes" id="UP001501600"/>
    </source>
</evidence>
<dbReference type="Pfam" id="PF03466">
    <property type="entry name" value="LysR_substrate"/>
    <property type="match status" value="1"/>
</dbReference>
<keyword evidence="4" id="KW-0804">Transcription</keyword>
<dbReference type="InterPro" id="IPR036388">
    <property type="entry name" value="WH-like_DNA-bd_sf"/>
</dbReference>
<dbReference type="RefSeq" id="WP_345315310.1">
    <property type="nucleotide sequence ID" value="NZ_BAABLF010000004.1"/>
</dbReference>
<dbReference type="NCBIfam" id="NF008722">
    <property type="entry name" value="PRK11716.1"/>
    <property type="match status" value="1"/>
</dbReference>
<comment type="similarity">
    <text evidence="1">Belongs to the LysR transcriptional regulatory family.</text>
</comment>
<reference evidence="7" key="1">
    <citation type="journal article" date="2019" name="Int. J. Syst. Evol. Microbiol.">
        <title>The Global Catalogue of Microorganisms (GCM) 10K type strain sequencing project: providing services to taxonomists for standard genome sequencing and annotation.</title>
        <authorList>
            <consortium name="The Broad Institute Genomics Platform"/>
            <consortium name="The Broad Institute Genome Sequencing Center for Infectious Disease"/>
            <person name="Wu L."/>
            <person name="Ma J."/>
        </authorList>
    </citation>
    <scope>NUCLEOTIDE SEQUENCE [LARGE SCALE GENOMIC DNA]</scope>
    <source>
        <strain evidence="7">JCM 18720</strain>
    </source>
</reference>
<evidence type="ECO:0000256" key="3">
    <source>
        <dbReference type="ARBA" id="ARBA00023125"/>
    </source>
</evidence>
<name>A0ABP9RVN5_9GAMM</name>
<dbReference type="InterPro" id="IPR000847">
    <property type="entry name" value="LysR_HTH_N"/>
</dbReference>
<evidence type="ECO:0000256" key="1">
    <source>
        <dbReference type="ARBA" id="ARBA00009437"/>
    </source>
</evidence>
<dbReference type="InterPro" id="IPR005119">
    <property type="entry name" value="LysR_subst-bd"/>
</dbReference>
<dbReference type="SUPFAM" id="SSF53850">
    <property type="entry name" value="Periplasmic binding protein-like II"/>
    <property type="match status" value="1"/>
</dbReference>
<organism evidence="6 7">
    <name type="scientific">Ferrimonas gelatinilytica</name>
    <dbReference type="NCBI Taxonomy" id="1255257"/>
    <lineage>
        <taxon>Bacteria</taxon>
        <taxon>Pseudomonadati</taxon>
        <taxon>Pseudomonadota</taxon>
        <taxon>Gammaproteobacteria</taxon>
        <taxon>Alteromonadales</taxon>
        <taxon>Ferrimonadaceae</taxon>
        <taxon>Ferrimonas</taxon>
    </lineage>
</organism>
<dbReference type="InterPro" id="IPR036390">
    <property type="entry name" value="WH_DNA-bd_sf"/>
</dbReference>
<dbReference type="PROSITE" id="PS50931">
    <property type="entry name" value="HTH_LYSR"/>
    <property type="match status" value="1"/>
</dbReference>
<feature type="domain" description="HTH lysR-type" evidence="5">
    <location>
        <begin position="1"/>
        <end position="58"/>
    </location>
</feature>
<dbReference type="PANTHER" id="PTHR30126:SF81">
    <property type="entry name" value="HTH-TYPE TRANSCRIPTIONAL REGULATOR ILVY"/>
    <property type="match status" value="1"/>
</dbReference>
<sequence>MDTRSLQLFTHLAQSLHFGQTARANHLSPSALSRAIQRLEQELGTPLLQRDNRSVSLTPAGERFAEFARVQLNQWQQFRDTLSPVEQTLRGSLKIYCSVTAAYSHLPQVLDPFRQAHPEVEIQLTTGDAAGALSQLSAQQADVAITASDGPPPASFQITTLDQIAVAIIAPTIPCAVQRQLDRPQIDWQQLPLIVPEHGQTRQRLTHWYRSKGVSKPRIYATVAGHEALISMVALGCGVGIAPLVALEHSPMKSRIRHLSAPGEIPPFLLGIGCLSKRRQEPIIAALLAAAGSVTTGL</sequence>
<dbReference type="Gene3D" id="3.40.190.10">
    <property type="entry name" value="Periplasmic binding protein-like II"/>
    <property type="match status" value="2"/>
</dbReference>
<proteinExistence type="inferred from homology"/>
<keyword evidence="2" id="KW-0805">Transcription regulation</keyword>
<protein>
    <submittedName>
        <fullName evidence="6">HTH-type transcriptional activator IlvY</fullName>
    </submittedName>
</protein>
<gene>
    <name evidence="6" type="primary">ilvY</name>
    <name evidence="6" type="ORF">GCM10025772_03440</name>
</gene>
<dbReference type="Gene3D" id="1.10.10.10">
    <property type="entry name" value="Winged helix-like DNA-binding domain superfamily/Winged helix DNA-binding domain"/>
    <property type="match status" value="1"/>
</dbReference>
<accession>A0ABP9RVN5</accession>
<evidence type="ECO:0000313" key="6">
    <source>
        <dbReference type="EMBL" id="GAA5186919.1"/>
    </source>
</evidence>
<keyword evidence="7" id="KW-1185">Reference proteome</keyword>
<evidence type="ECO:0000256" key="2">
    <source>
        <dbReference type="ARBA" id="ARBA00023015"/>
    </source>
</evidence>
<keyword evidence="3" id="KW-0238">DNA-binding</keyword>